<sequence>MAKQELRFILFAWLSGGSLPAHNMKLRCYFLFCLSVFGLNGVAVELGQGIFRAVQDTAKLGFTPAKLNAIHKLQKKFIADEVCLSNVALLASDGKVVYHRAATSRFSGDRPITEKTVFPIWSMSKPITSVAAMILHERGAFKLDDPVSTIIPQLAKLRVKAGGGKTEPLKKQITYRDLLRHSSGIAGYDGSFDQQGTWKEVMELDSLVELIDLLEVKPIEHQPGKKHTYGLSTAVMGRAIEILSGQ</sequence>
<feature type="domain" description="Beta-lactamase-related" evidence="1">
    <location>
        <begin position="86"/>
        <end position="246"/>
    </location>
</feature>
<evidence type="ECO:0000259" key="1">
    <source>
        <dbReference type="Pfam" id="PF00144"/>
    </source>
</evidence>
<protein>
    <recommendedName>
        <fullName evidence="1">Beta-lactamase-related domain-containing protein</fullName>
    </recommendedName>
</protein>
<dbReference type="InterPro" id="IPR012338">
    <property type="entry name" value="Beta-lactam/transpept-like"/>
</dbReference>
<dbReference type="SUPFAM" id="SSF56601">
    <property type="entry name" value="beta-lactamase/transpeptidase-like"/>
    <property type="match status" value="1"/>
</dbReference>
<gene>
    <name evidence="2" type="ORF">METZ01_LOCUS307549</name>
</gene>
<proteinExistence type="predicted"/>
<feature type="non-terminal residue" evidence="2">
    <location>
        <position position="246"/>
    </location>
</feature>
<dbReference type="InterPro" id="IPR050789">
    <property type="entry name" value="Diverse_Enzym_Activities"/>
</dbReference>
<dbReference type="AlphaFoldDB" id="A0A382N2Z3"/>
<dbReference type="InterPro" id="IPR001466">
    <property type="entry name" value="Beta-lactam-related"/>
</dbReference>
<accession>A0A382N2Z3</accession>
<dbReference type="PANTHER" id="PTHR43283:SF3">
    <property type="entry name" value="BETA-LACTAMASE FAMILY PROTEIN (AFU_ORTHOLOGUE AFUA_5G07500)"/>
    <property type="match status" value="1"/>
</dbReference>
<dbReference type="PANTHER" id="PTHR43283">
    <property type="entry name" value="BETA-LACTAMASE-RELATED"/>
    <property type="match status" value="1"/>
</dbReference>
<name>A0A382N2Z3_9ZZZZ</name>
<evidence type="ECO:0000313" key="2">
    <source>
        <dbReference type="EMBL" id="SVC54695.1"/>
    </source>
</evidence>
<organism evidence="2">
    <name type="scientific">marine metagenome</name>
    <dbReference type="NCBI Taxonomy" id="408172"/>
    <lineage>
        <taxon>unclassified sequences</taxon>
        <taxon>metagenomes</taxon>
        <taxon>ecological metagenomes</taxon>
    </lineage>
</organism>
<reference evidence="2" key="1">
    <citation type="submission" date="2018-05" db="EMBL/GenBank/DDBJ databases">
        <authorList>
            <person name="Lanie J.A."/>
            <person name="Ng W.-L."/>
            <person name="Kazmierczak K.M."/>
            <person name="Andrzejewski T.M."/>
            <person name="Davidsen T.M."/>
            <person name="Wayne K.J."/>
            <person name="Tettelin H."/>
            <person name="Glass J.I."/>
            <person name="Rusch D."/>
            <person name="Podicherti R."/>
            <person name="Tsui H.-C.T."/>
            <person name="Winkler M.E."/>
        </authorList>
    </citation>
    <scope>NUCLEOTIDE SEQUENCE</scope>
</reference>
<dbReference type="Pfam" id="PF00144">
    <property type="entry name" value="Beta-lactamase"/>
    <property type="match status" value="1"/>
</dbReference>
<dbReference type="EMBL" id="UINC01097190">
    <property type="protein sequence ID" value="SVC54695.1"/>
    <property type="molecule type" value="Genomic_DNA"/>
</dbReference>
<dbReference type="Gene3D" id="3.40.710.10">
    <property type="entry name" value="DD-peptidase/beta-lactamase superfamily"/>
    <property type="match status" value="1"/>
</dbReference>